<evidence type="ECO:0000256" key="8">
    <source>
        <dbReference type="SAM" id="SignalP"/>
    </source>
</evidence>
<dbReference type="InterPro" id="IPR012910">
    <property type="entry name" value="Plug_dom"/>
</dbReference>
<comment type="subcellular location">
    <subcellularLocation>
        <location evidence="1 7">Cell outer membrane</location>
        <topology evidence="1 7">Multi-pass membrane protein</topology>
    </subcellularLocation>
</comment>
<keyword evidence="6 7" id="KW-0998">Cell outer membrane</keyword>
<dbReference type="NCBIfam" id="TIGR04057">
    <property type="entry name" value="SusC_RagA_signa"/>
    <property type="match status" value="1"/>
</dbReference>
<feature type="domain" description="TonB-dependent receptor plug" evidence="9">
    <location>
        <begin position="112"/>
        <end position="216"/>
    </location>
</feature>
<dbReference type="SUPFAM" id="SSF56935">
    <property type="entry name" value="Porins"/>
    <property type="match status" value="1"/>
</dbReference>
<dbReference type="Proteomes" id="UP000267844">
    <property type="component" value="Unassembled WGS sequence"/>
</dbReference>
<dbReference type="NCBIfam" id="TIGR04056">
    <property type="entry name" value="OMP_RagA_SusC"/>
    <property type="match status" value="1"/>
</dbReference>
<dbReference type="AlphaFoldDB" id="A0A427BRB9"/>
<evidence type="ECO:0000256" key="5">
    <source>
        <dbReference type="ARBA" id="ARBA00023136"/>
    </source>
</evidence>
<dbReference type="PROSITE" id="PS52016">
    <property type="entry name" value="TONB_DEPENDENT_REC_3"/>
    <property type="match status" value="1"/>
</dbReference>
<name>A0A427BRB9_9FLAO</name>
<evidence type="ECO:0000256" key="7">
    <source>
        <dbReference type="PROSITE-ProRule" id="PRU01360"/>
    </source>
</evidence>
<comment type="caution">
    <text evidence="10">The sequence shown here is derived from an EMBL/GenBank/DDBJ whole genome shotgun (WGS) entry which is preliminary data.</text>
</comment>
<protein>
    <submittedName>
        <fullName evidence="10">SusC/RagA family TonB-linked outer membrane protein</fullName>
    </submittedName>
</protein>
<evidence type="ECO:0000256" key="3">
    <source>
        <dbReference type="ARBA" id="ARBA00022452"/>
    </source>
</evidence>
<dbReference type="SUPFAM" id="SSF49464">
    <property type="entry name" value="Carboxypeptidase regulatory domain-like"/>
    <property type="match status" value="1"/>
</dbReference>
<dbReference type="InterPro" id="IPR023997">
    <property type="entry name" value="TonB-dep_OMP_SusC/RagA_CS"/>
</dbReference>
<evidence type="ECO:0000256" key="1">
    <source>
        <dbReference type="ARBA" id="ARBA00004571"/>
    </source>
</evidence>
<keyword evidence="4 7" id="KW-0812">Transmembrane</keyword>
<dbReference type="InterPro" id="IPR039426">
    <property type="entry name" value="TonB-dep_rcpt-like"/>
</dbReference>
<evidence type="ECO:0000313" key="11">
    <source>
        <dbReference type="Proteomes" id="UP000267844"/>
    </source>
</evidence>
<dbReference type="GO" id="GO:0009279">
    <property type="term" value="C:cell outer membrane"/>
    <property type="evidence" value="ECO:0007669"/>
    <property type="project" value="UniProtKB-SubCell"/>
</dbReference>
<dbReference type="Gene3D" id="2.60.40.1120">
    <property type="entry name" value="Carboxypeptidase-like, regulatory domain"/>
    <property type="match status" value="1"/>
</dbReference>
<feature type="chain" id="PRO_5019264409" evidence="8">
    <location>
        <begin position="23"/>
        <end position="1009"/>
    </location>
</feature>
<evidence type="ECO:0000256" key="4">
    <source>
        <dbReference type="ARBA" id="ARBA00022692"/>
    </source>
</evidence>
<evidence type="ECO:0000259" key="9">
    <source>
        <dbReference type="Pfam" id="PF07715"/>
    </source>
</evidence>
<proteinExistence type="inferred from homology"/>
<feature type="signal peptide" evidence="8">
    <location>
        <begin position="1"/>
        <end position="22"/>
    </location>
</feature>
<evidence type="ECO:0000256" key="2">
    <source>
        <dbReference type="ARBA" id="ARBA00022448"/>
    </source>
</evidence>
<keyword evidence="5 7" id="KW-0472">Membrane</keyword>
<dbReference type="Gene3D" id="2.40.170.20">
    <property type="entry name" value="TonB-dependent receptor, beta-barrel domain"/>
    <property type="match status" value="1"/>
</dbReference>
<keyword evidence="8" id="KW-0732">Signal</keyword>
<evidence type="ECO:0000313" key="10">
    <source>
        <dbReference type="EMBL" id="RRT93239.1"/>
    </source>
</evidence>
<comment type="similarity">
    <text evidence="7">Belongs to the TonB-dependent receptor family.</text>
</comment>
<accession>A0A427BRB9</accession>
<dbReference type="InterPro" id="IPR036942">
    <property type="entry name" value="Beta-barrel_TonB_sf"/>
</dbReference>
<dbReference type="EMBL" id="RHPO01000005">
    <property type="protein sequence ID" value="RRT93239.1"/>
    <property type="molecule type" value="Genomic_DNA"/>
</dbReference>
<sequence length="1009" mass="113327">MKKAQKKLSFIGLLLLSSLTYAQIKGQVNDELGFPSQDVEIKVKNQDQTFYTDENGHFSIDLPLGTILIINGLEYKVDHYDLGIIDLKSKSENIDLDIVVVKSIFEAPQSAGTTTLKGDDLKNLNPSTSIDQLLSGKVSGLSSQAQNGAPGSNANVVIRGAIGLNGGVKNPLYVVDGTYLSAADIVALNPNDVEEVKVLKDASQVAIYGSRGANGVILITTKRAKKNEGVISYSSRVGFGENLGFKNINLMNGHQFLNFQNEISQLKDLETGRSLGLGVARSQEEINRLSQYAHNWKDDIFKRSVISSHYLTFNKNDGETAQSFSLGYDQDNGTVEFYKGFERITSSINISSKMKDWLRYGIDINGAYTKRDLPSDVYNFSSPFTNIYLNYPYASVYELDEAGNVKLDETGAPIYNSNVNILQNPVLDQMKYTDAEYRNFRLFGSGFLEADLTEKLTFRTTFGARYNRNQFESFVSPLAFVSKNRGTGGSKADIGDDRFAYNWRNEFNYINKFDLHTLRFTLASEYSNEKNYNVTLRSEGYPSGDKSVQSLANRILNSSLTNRWEEARFGYLGAVSYDYNRKFFLDFYFRRDGSSLAGLEKQYGNFWGASVTWDVAREDFLKGNQYLTGLKLKASYGEVGDDSSIARYINQAYVNLKGNYGGNTTAIPPRYAIDPKMTWETNRKLNVGAEFDFFKHIVTGSFAYFNDNRKNFIFRTLLPIESGDLSKTVNAGEITSKGIELDLNIAAISQKNFKLSFYGNLTSVNYKINELNGKDELLIGTGDEISPSMIHVKGQSPYQFRLVRYVGINPENGKNLYLDKDDHITEEYRAEDAVATGKTPLPKLYGGFGLNTHFYGFDISADFTYSLGAYMYNYTYRDLTNAPMNFNQVVEANDFWRNPGDHAKFGRPTTLGEQESTKYLEKSNYVMFRNLSIGYTFTELLKNTFIKNLRLYAQVQNLALWTKYHGDPVSATGSQSMMSVGDAGYVSGSYSLFTYPQVRTYSLGFNITF</sequence>
<dbReference type="InterPro" id="IPR008969">
    <property type="entry name" value="CarboxyPept-like_regulatory"/>
</dbReference>
<dbReference type="Gene3D" id="2.170.130.10">
    <property type="entry name" value="TonB-dependent receptor, plug domain"/>
    <property type="match status" value="1"/>
</dbReference>
<reference evidence="10 11" key="1">
    <citation type="submission" date="2018-10" db="EMBL/GenBank/DDBJ databases">
        <title>Transmission dynamics of multidrug resistant bacteria on intensive care unit surfaces.</title>
        <authorList>
            <person name="D'Souza A.W."/>
            <person name="Potter R.F."/>
            <person name="Wallace M."/>
            <person name="Shupe A."/>
            <person name="Patel S."/>
            <person name="Sun S."/>
            <person name="Gul D."/>
            <person name="Kwon J.H."/>
            <person name="Andleeb S."/>
            <person name="Burnham C.-A.D."/>
            <person name="Dantas G."/>
        </authorList>
    </citation>
    <scope>NUCLEOTIDE SEQUENCE [LARGE SCALE GENOMIC DNA]</scope>
    <source>
        <strain evidence="10 11">WF_348</strain>
    </source>
</reference>
<dbReference type="Pfam" id="PF07715">
    <property type="entry name" value="Plug"/>
    <property type="match status" value="1"/>
</dbReference>
<keyword evidence="3 7" id="KW-1134">Transmembrane beta strand</keyword>
<gene>
    <name evidence="10" type="ORF">EGI89_04485</name>
</gene>
<organism evidence="10 11">
    <name type="scientific">Empedobacter falsenii</name>
    <dbReference type="NCBI Taxonomy" id="343874"/>
    <lineage>
        <taxon>Bacteria</taxon>
        <taxon>Pseudomonadati</taxon>
        <taxon>Bacteroidota</taxon>
        <taxon>Flavobacteriia</taxon>
        <taxon>Flavobacteriales</taxon>
        <taxon>Weeksellaceae</taxon>
        <taxon>Empedobacter</taxon>
    </lineage>
</organism>
<dbReference type="InterPro" id="IPR023996">
    <property type="entry name" value="TonB-dep_OMP_SusC/RagA"/>
</dbReference>
<evidence type="ECO:0000256" key="6">
    <source>
        <dbReference type="ARBA" id="ARBA00023237"/>
    </source>
</evidence>
<keyword evidence="2 7" id="KW-0813">Transport</keyword>
<dbReference type="RefSeq" id="WP_125349306.1">
    <property type="nucleotide sequence ID" value="NZ_RHPN01000005.1"/>
</dbReference>
<dbReference type="InterPro" id="IPR037066">
    <property type="entry name" value="Plug_dom_sf"/>
</dbReference>